<organism evidence="2 3">
    <name type="scientific">Microtus ochrogaster</name>
    <name type="common">Prairie vole</name>
    <dbReference type="NCBI Taxonomy" id="79684"/>
    <lineage>
        <taxon>Eukaryota</taxon>
        <taxon>Metazoa</taxon>
        <taxon>Chordata</taxon>
        <taxon>Craniata</taxon>
        <taxon>Vertebrata</taxon>
        <taxon>Euteleostomi</taxon>
        <taxon>Mammalia</taxon>
        <taxon>Eutheria</taxon>
        <taxon>Euarchontoglires</taxon>
        <taxon>Glires</taxon>
        <taxon>Rodentia</taxon>
        <taxon>Myomorpha</taxon>
        <taxon>Muroidea</taxon>
        <taxon>Cricetidae</taxon>
        <taxon>Arvicolinae</taxon>
        <taxon>Microtus</taxon>
    </lineage>
</organism>
<dbReference type="InterPro" id="IPR006109">
    <property type="entry name" value="G3P_DH_NAD-dep_C"/>
</dbReference>
<dbReference type="PANTHER" id="PTHR11728:SF7">
    <property type="entry name" value="GLYCEROL-3-PHOSPHATE DEHYDROGENASE 1-LIKE PROTEIN"/>
    <property type="match status" value="1"/>
</dbReference>
<dbReference type="InterPro" id="IPR013328">
    <property type="entry name" value="6PGD_dom2"/>
</dbReference>
<dbReference type="AlphaFoldDB" id="A0A8J6GZU7"/>
<feature type="domain" description="Glycerol-3-phosphate dehydrogenase NAD-dependent C-terminal" evidence="1">
    <location>
        <begin position="69"/>
        <end position="128"/>
    </location>
</feature>
<dbReference type="PANTHER" id="PTHR11728">
    <property type="entry name" value="GLYCEROL-3-PHOSPHATE DEHYDROGENASE"/>
    <property type="match status" value="1"/>
</dbReference>
<dbReference type="SUPFAM" id="SSF48179">
    <property type="entry name" value="6-phosphogluconate dehydrogenase C-terminal domain-like"/>
    <property type="match status" value="1"/>
</dbReference>
<sequence length="128" mass="14389">MKNTKKFAPMVKMRVFEEVVSWRKLTDIINSDHENIKQDGQRMYKVLQSGLLFKELLQTPKFLVTVVEDSDTVELCGALKKGFCDSFCCGDNTKATVIRLGLMEMIAFARTFLESCGVSDLISSCYGG</sequence>
<evidence type="ECO:0000313" key="3">
    <source>
        <dbReference type="Proteomes" id="UP000710432"/>
    </source>
</evidence>
<proteinExistence type="predicted"/>
<protein>
    <submittedName>
        <fullName evidence="2">Glycerol-3-phosphate dehydrogenase 1-like protein</fullName>
    </submittedName>
</protein>
<name>A0A8J6GZU7_MICOH</name>
<evidence type="ECO:0000313" key="2">
    <source>
        <dbReference type="EMBL" id="KAH0520275.1"/>
    </source>
</evidence>
<dbReference type="GO" id="GO:0006072">
    <property type="term" value="P:glycerol-3-phosphate metabolic process"/>
    <property type="evidence" value="ECO:0007669"/>
    <property type="project" value="InterPro"/>
</dbReference>
<dbReference type="Gene3D" id="1.10.1040.10">
    <property type="entry name" value="N-(1-d-carboxylethyl)-l-norvaline Dehydrogenase, domain 2"/>
    <property type="match status" value="1"/>
</dbReference>
<dbReference type="InterPro" id="IPR008927">
    <property type="entry name" value="6-PGluconate_DH-like_C_sf"/>
</dbReference>
<reference evidence="2" key="1">
    <citation type="submission" date="2020-03" db="EMBL/GenBank/DDBJ databases">
        <title>Studies in the Genomics of Life Span.</title>
        <authorList>
            <person name="Glass D."/>
        </authorList>
    </citation>
    <scope>NUCLEOTIDE SEQUENCE</scope>
    <source>
        <strain evidence="2">LTLLF</strain>
        <tissue evidence="2">Muscle</tissue>
    </source>
</reference>
<dbReference type="GO" id="GO:0005829">
    <property type="term" value="C:cytosol"/>
    <property type="evidence" value="ECO:0007669"/>
    <property type="project" value="TreeGrafter"/>
</dbReference>
<gene>
    <name evidence="2" type="ORF">LTLLF_207035</name>
</gene>
<accession>A0A8J6GZU7</accession>
<comment type="caution">
    <text evidence="2">The sequence shown here is derived from an EMBL/GenBank/DDBJ whole genome shotgun (WGS) entry which is preliminary data.</text>
</comment>
<evidence type="ECO:0000259" key="1">
    <source>
        <dbReference type="Pfam" id="PF07479"/>
    </source>
</evidence>
<dbReference type="Proteomes" id="UP000710432">
    <property type="component" value="Unassembled WGS sequence"/>
</dbReference>
<dbReference type="Pfam" id="PF07479">
    <property type="entry name" value="NAD_Gly3P_dh_C"/>
    <property type="match status" value="1"/>
</dbReference>
<dbReference type="GO" id="GO:0005975">
    <property type="term" value="P:carbohydrate metabolic process"/>
    <property type="evidence" value="ECO:0007669"/>
    <property type="project" value="InterPro"/>
</dbReference>
<dbReference type="EMBL" id="JAATJU010001099">
    <property type="protein sequence ID" value="KAH0520275.1"/>
    <property type="molecule type" value="Genomic_DNA"/>
</dbReference>